<comment type="similarity">
    <text evidence="1">Belongs to the PDK/BCKDK protein kinase family.</text>
</comment>
<sequence length="259" mass="29606">MLMTRISRRTLAEQHIALTRTFMKDLESGKNEENFSFDREHPDVLDNRPLIVGKVHTKCQIAQVIQKCTSQVQSIFEERYSLKHNNSPKVIIDGDTTANLMCLADHIEYIIFEVLKNSMKYTIASVLEKNGGLYRNLEDLKFNPIHVTISQTKTTLSIRISDRGGGISPEVYKQLWNYCSEHKLKYLLNFNKIKQMEAKVADNISLSLGFGLPMSKVYAKYWGGDIKVYSTPEFGVDAYITLPRLGNVVENPAMEDYTL</sequence>
<dbReference type="STRING" id="133381.A0A2T9ZC36"/>
<comment type="caution">
    <text evidence="3">The sequence shown here is derived from an EMBL/GenBank/DDBJ whole genome shotgun (WGS) entry which is preliminary data.</text>
</comment>
<keyword evidence="1" id="KW-0496">Mitochondrion</keyword>
<accession>A0A2T9ZC36</accession>
<keyword evidence="1" id="KW-0808">Transferase</keyword>
<dbReference type="GO" id="GO:0004740">
    <property type="term" value="F:pyruvate dehydrogenase (acetyl-transferring) kinase activity"/>
    <property type="evidence" value="ECO:0007669"/>
    <property type="project" value="TreeGrafter"/>
</dbReference>
<dbReference type="InterPro" id="IPR003594">
    <property type="entry name" value="HATPase_dom"/>
</dbReference>
<dbReference type="EC" id="2.7.11.-" evidence="1"/>
<keyword evidence="1" id="KW-0547">Nucleotide-binding</keyword>
<proteinExistence type="inferred from homology"/>
<name>A0A2T9ZC36_9FUNG</name>
<dbReference type="InterPro" id="IPR036890">
    <property type="entry name" value="HATPase_C_sf"/>
</dbReference>
<dbReference type="AlphaFoldDB" id="A0A2T9ZC36"/>
<protein>
    <recommendedName>
        <fullName evidence="1">Protein-serine/threonine kinase</fullName>
        <ecNumber evidence="1">2.7.11.-</ecNumber>
    </recommendedName>
</protein>
<evidence type="ECO:0000313" key="3">
    <source>
        <dbReference type="EMBL" id="PVV02159.1"/>
    </source>
</evidence>
<evidence type="ECO:0000313" key="4">
    <source>
        <dbReference type="Proteomes" id="UP000245609"/>
    </source>
</evidence>
<evidence type="ECO:0000256" key="1">
    <source>
        <dbReference type="RuleBase" id="RU366032"/>
    </source>
</evidence>
<dbReference type="GO" id="GO:0005524">
    <property type="term" value="F:ATP binding"/>
    <property type="evidence" value="ECO:0007669"/>
    <property type="project" value="UniProtKB-UniRule"/>
</dbReference>
<organism evidence="3 4">
    <name type="scientific">Smittium megazygosporum</name>
    <dbReference type="NCBI Taxonomy" id="133381"/>
    <lineage>
        <taxon>Eukaryota</taxon>
        <taxon>Fungi</taxon>
        <taxon>Fungi incertae sedis</taxon>
        <taxon>Zoopagomycota</taxon>
        <taxon>Kickxellomycotina</taxon>
        <taxon>Harpellomycetes</taxon>
        <taxon>Harpellales</taxon>
        <taxon>Legeriomycetaceae</taxon>
        <taxon>Smittium</taxon>
    </lineage>
</organism>
<dbReference type="GO" id="GO:0005759">
    <property type="term" value="C:mitochondrial matrix"/>
    <property type="evidence" value="ECO:0007669"/>
    <property type="project" value="UniProtKB-SubCell"/>
</dbReference>
<dbReference type="InterPro" id="IPR039028">
    <property type="entry name" value="BCKD/PDK"/>
</dbReference>
<dbReference type="PANTHER" id="PTHR11947:SF25">
    <property type="entry name" value="[PYRUVATE DEHYDROGENASE (ACETYL-TRANSFERRING)] KINASE 2, MITOCHONDRIAL"/>
    <property type="match status" value="1"/>
</dbReference>
<dbReference type="Gene3D" id="3.30.565.10">
    <property type="entry name" value="Histidine kinase-like ATPase, C-terminal domain"/>
    <property type="match status" value="1"/>
</dbReference>
<keyword evidence="1" id="KW-0418">Kinase</keyword>
<dbReference type="Pfam" id="PF02518">
    <property type="entry name" value="HATPase_c"/>
    <property type="match status" value="1"/>
</dbReference>
<keyword evidence="4" id="KW-1185">Reference proteome</keyword>
<dbReference type="EMBL" id="MBFS01000581">
    <property type="protein sequence ID" value="PVV02159.1"/>
    <property type="molecule type" value="Genomic_DNA"/>
</dbReference>
<dbReference type="GO" id="GO:0010906">
    <property type="term" value="P:regulation of glucose metabolic process"/>
    <property type="evidence" value="ECO:0007669"/>
    <property type="project" value="TreeGrafter"/>
</dbReference>
<keyword evidence="1" id="KW-0067">ATP-binding</keyword>
<dbReference type="Proteomes" id="UP000245609">
    <property type="component" value="Unassembled WGS sequence"/>
</dbReference>
<gene>
    <name evidence="3" type="ORF">BB560_003385</name>
</gene>
<evidence type="ECO:0000259" key="2">
    <source>
        <dbReference type="Pfam" id="PF02518"/>
    </source>
</evidence>
<dbReference type="OrthoDB" id="407390at2759"/>
<feature type="domain" description="Histidine kinase/HSP90-like ATPase" evidence="2">
    <location>
        <begin position="104"/>
        <end position="244"/>
    </location>
</feature>
<comment type="subcellular location">
    <subcellularLocation>
        <location evidence="1">Mitochondrion matrix</location>
    </subcellularLocation>
</comment>
<dbReference type="SUPFAM" id="SSF55874">
    <property type="entry name" value="ATPase domain of HSP90 chaperone/DNA topoisomerase II/histidine kinase"/>
    <property type="match status" value="1"/>
</dbReference>
<reference evidence="3 4" key="1">
    <citation type="journal article" date="2018" name="MBio">
        <title>Comparative Genomics Reveals the Core Gene Toolbox for the Fungus-Insect Symbiosis.</title>
        <authorList>
            <person name="Wang Y."/>
            <person name="Stata M."/>
            <person name="Wang W."/>
            <person name="Stajich J.E."/>
            <person name="White M.M."/>
            <person name="Moncalvo J.M."/>
        </authorList>
    </citation>
    <scope>NUCLEOTIDE SEQUENCE [LARGE SCALE GENOMIC DNA]</scope>
    <source>
        <strain evidence="3 4">SC-DP-2</strain>
    </source>
</reference>
<dbReference type="PANTHER" id="PTHR11947">
    <property type="entry name" value="PYRUVATE DEHYDROGENASE KINASE"/>
    <property type="match status" value="1"/>
</dbReference>